<dbReference type="PROSITE" id="PS51331">
    <property type="entry name" value="THYX"/>
    <property type="match status" value="1"/>
</dbReference>
<dbReference type="GO" id="GO:0006231">
    <property type="term" value="P:dTMP biosynthetic process"/>
    <property type="evidence" value="ECO:0007669"/>
    <property type="project" value="InterPro"/>
</dbReference>
<organism evidence="1">
    <name type="scientific">uncultured Caudovirales phage</name>
    <dbReference type="NCBI Taxonomy" id="2100421"/>
    <lineage>
        <taxon>Viruses</taxon>
        <taxon>Duplodnaviria</taxon>
        <taxon>Heunggongvirae</taxon>
        <taxon>Uroviricota</taxon>
        <taxon>Caudoviricetes</taxon>
        <taxon>Peduoviridae</taxon>
        <taxon>Maltschvirus</taxon>
        <taxon>Maltschvirus maltsch</taxon>
    </lineage>
</organism>
<dbReference type="InterPro" id="IPR036098">
    <property type="entry name" value="Thymidylate_synthase_ThyX_sf"/>
</dbReference>
<dbReference type="PANTHER" id="PTHR34934">
    <property type="entry name" value="FLAVIN-DEPENDENT THYMIDYLATE SYNTHASE"/>
    <property type="match status" value="1"/>
</dbReference>
<protein>
    <submittedName>
        <fullName evidence="1">THY1 Predicted alternative thymidylate synthase</fullName>
    </submittedName>
</protein>
<gene>
    <name evidence="1" type="ORF">UFOVP75_80</name>
</gene>
<dbReference type="SUPFAM" id="SSF69796">
    <property type="entry name" value="Thymidylate synthase-complementing protein Thy1"/>
    <property type="match status" value="1"/>
</dbReference>
<dbReference type="InterPro" id="IPR003669">
    <property type="entry name" value="Thymidylate_synthase_ThyX"/>
</dbReference>
<evidence type="ECO:0000313" key="1">
    <source>
        <dbReference type="EMBL" id="CAB4127196.1"/>
    </source>
</evidence>
<dbReference type="Pfam" id="PF02511">
    <property type="entry name" value="Thy1"/>
    <property type="match status" value="1"/>
</dbReference>
<accession>A0A6J5L1L3</accession>
<dbReference type="PANTHER" id="PTHR34934:SF1">
    <property type="entry name" value="FLAVIN-DEPENDENT THYMIDYLATE SYNTHASE"/>
    <property type="match status" value="1"/>
</dbReference>
<reference evidence="1" key="1">
    <citation type="submission" date="2020-04" db="EMBL/GenBank/DDBJ databases">
        <authorList>
            <person name="Chiriac C."/>
            <person name="Salcher M."/>
            <person name="Ghai R."/>
            <person name="Kavagutti S V."/>
        </authorList>
    </citation>
    <scope>NUCLEOTIDE SEQUENCE</scope>
</reference>
<sequence length="268" mass="31025">MFDDLKVELTDSWGDDVNVAHQAWASTYDLDRLSKKTDEDVRRVVTDVVKHFHGTPKERLWFDFAMTMPIFLERQFDKYRMTVQYQDVEVDFLVAEMGRNNITQNELSGRYRTIPSRFYEMPDDVAAVVATAIWPLDQTFGDTKGACKQEHADMLQMQYDYYNEVLISLKKARDVSKTITAAEFKRAREVLRGVLGTAYMTDMRIICNLHSLEHILDQRLDPAAQLEGRVVACKMLKAVLDSGVAKVTMEQMVKTKDWQKYIDELSNV</sequence>
<dbReference type="GO" id="GO:0050797">
    <property type="term" value="F:thymidylate synthase (FAD) activity"/>
    <property type="evidence" value="ECO:0007669"/>
    <property type="project" value="InterPro"/>
</dbReference>
<dbReference type="EMBL" id="LR796209">
    <property type="protein sequence ID" value="CAB4127196.1"/>
    <property type="molecule type" value="Genomic_DNA"/>
</dbReference>
<dbReference type="GO" id="GO:0004799">
    <property type="term" value="F:thymidylate synthase activity"/>
    <property type="evidence" value="ECO:0007669"/>
    <property type="project" value="TreeGrafter"/>
</dbReference>
<name>A0A6J5L1L3_9CAUD</name>
<dbReference type="Gene3D" id="3.30.1360.170">
    <property type="match status" value="1"/>
</dbReference>
<dbReference type="GO" id="GO:0050660">
    <property type="term" value="F:flavin adenine dinucleotide binding"/>
    <property type="evidence" value="ECO:0007669"/>
    <property type="project" value="InterPro"/>
</dbReference>
<dbReference type="GO" id="GO:0070402">
    <property type="term" value="F:NADPH binding"/>
    <property type="evidence" value="ECO:0007669"/>
    <property type="project" value="TreeGrafter"/>
</dbReference>
<proteinExistence type="predicted"/>